<dbReference type="InterPro" id="IPR006683">
    <property type="entry name" value="Thioestr_dom"/>
</dbReference>
<comment type="caution">
    <text evidence="3">The sequence shown here is derived from an EMBL/GenBank/DDBJ whole genome shotgun (WGS) entry which is preliminary data.</text>
</comment>
<proteinExistence type="predicted"/>
<keyword evidence="4" id="KW-1185">Reference proteome</keyword>
<dbReference type="Pfam" id="PF03061">
    <property type="entry name" value="4HBT"/>
    <property type="match status" value="1"/>
</dbReference>
<evidence type="ECO:0000313" key="3">
    <source>
        <dbReference type="EMBL" id="CAE7557146.1"/>
    </source>
</evidence>
<keyword evidence="1" id="KW-0732">Signal</keyword>
<dbReference type="Proteomes" id="UP000649617">
    <property type="component" value="Unassembled WGS sequence"/>
</dbReference>
<dbReference type="CDD" id="cd03443">
    <property type="entry name" value="PaaI_thioesterase"/>
    <property type="match status" value="1"/>
</dbReference>
<feature type="domain" description="Thioesterase" evidence="2">
    <location>
        <begin position="6"/>
        <end position="68"/>
    </location>
</feature>
<dbReference type="AlphaFoldDB" id="A0A812U5S8"/>
<sequence length="116" mass="12378">MCNAVGILHGGALMSFCDAALFVIAREHTFETTGRVFVTLSFSIDFLSRCRAGAQVLAGGQVVKVSNEKDLILVHGWAKAGSDGGRLLATFRGTLRFAGPALIPGHKSHRNQLARL</sequence>
<name>A0A812U5S8_SYMPI</name>
<evidence type="ECO:0000256" key="1">
    <source>
        <dbReference type="SAM" id="SignalP"/>
    </source>
</evidence>
<reference evidence="3" key="1">
    <citation type="submission" date="2021-02" db="EMBL/GenBank/DDBJ databases">
        <authorList>
            <person name="Dougan E. K."/>
            <person name="Rhodes N."/>
            <person name="Thang M."/>
            <person name="Chan C."/>
        </authorList>
    </citation>
    <scope>NUCLEOTIDE SEQUENCE</scope>
</reference>
<dbReference type="InterPro" id="IPR029069">
    <property type="entry name" value="HotDog_dom_sf"/>
</dbReference>
<accession>A0A812U5S8</accession>
<dbReference type="EMBL" id="CAJNIZ010035036">
    <property type="protein sequence ID" value="CAE7557146.1"/>
    <property type="molecule type" value="Genomic_DNA"/>
</dbReference>
<dbReference type="SUPFAM" id="SSF54637">
    <property type="entry name" value="Thioesterase/thiol ester dehydrase-isomerase"/>
    <property type="match status" value="1"/>
</dbReference>
<organism evidence="3 4">
    <name type="scientific">Symbiodinium pilosum</name>
    <name type="common">Dinoflagellate</name>
    <dbReference type="NCBI Taxonomy" id="2952"/>
    <lineage>
        <taxon>Eukaryota</taxon>
        <taxon>Sar</taxon>
        <taxon>Alveolata</taxon>
        <taxon>Dinophyceae</taxon>
        <taxon>Suessiales</taxon>
        <taxon>Symbiodiniaceae</taxon>
        <taxon>Symbiodinium</taxon>
    </lineage>
</organism>
<dbReference type="OrthoDB" id="406628at2759"/>
<evidence type="ECO:0000259" key="2">
    <source>
        <dbReference type="Pfam" id="PF03061"/>
    </source>
</evidence>
<dbReference type="Gene3D" id="3.10.129.10">
    <property type="entry name" value="Hotdog Thioesterase"/>
    <property type="match status" value="1"/>
</dbReference>
<evidence type="ECO:0000313" key="4">
    <source>
        <dbReference type="Proteomes" id="UP000649617"/>
    </source>
</evidence>
<protein>
    <recommendedName>
        <fullName evidence="2">Thioesterase domain-containing protein</fullName>
    </recommendedName>
</protein>
<gene>
    <name evidence="3" type="ORF">SPIL2461_LOCUS14855</name>
</gene>
<feature type="signal peptide" evidence="1">
    <location>
        <begin position="1"/>
        <end position="19"/>
    </location>
</feature>
<feature type="chain" id="PRO_5032564627" description="Thioesterase domain-containing protein" evidence="1">
    <location>
        <begin position="20"/>
        <end position="116"/>
    </location>
</feature>